<evidence type="ECO:0000313" key="3">
    <source>
        <dbReference type="Proteomes" id="UP000243217"/>
    </source>
</evidence>
<name>A0A1W0ABA0_9STRA</name>
<dbReference type="AlphaFoldDB" id="A0A1W0ABA0"/>
<dbReference type="PROSITE" id="PS00108">
    <property type="entry name" value="PROTEIN_KINASE_ST"/>
    <property type="match status" value="1"/>
</dbReference>
<dbReference type="Proteomes" id="UP000243217">
    <property type="component" value="Unassembled WGS sequence"/>
</dbReference>
<dbReference type="InterPro" id="IPR011009">
    <property type="entry name" value="Kinase-like_dom_sf"/>
</dbReference>
<dbReference type="STRING" id="74557.A0A1W0ABA0"/>
<feature type="domain" description="Protein kinase" evidence="1">
    <location>
        <begin position="1"/>
        <end position="200"/>
    </location>
</feature>
<dbReference type="EMBL" id="JNBS01000237">
    <property type="protein sequence ID" value="OQS07461.1"/>
    <property type="molecule type" value="Genomic_DNA"/>
</dbReference>
<dbReference type="InterPro" id="IPR000719">
    <property type="entry name" value="Prot_kinase_dom"/>
</dbReference>
<keyword evidence="2" id="KW-0418">Kinase</keyword>
<dbReference type="GO" id="GO:0004674">
    <property type="term" value="F:protein serine/threonine kinase activity"/>
    <property type="evidence" value="ECO:0007669"/>
    <property type="project" value="InterPro"/>
</dbReference>
<dbReference type="PROSITE" id="PS50011">
    <property type="entry name" value="PROTEIN_KINASE_DOM"/>
    <property type="match status" value="1"/>
</dbReference>
<reference evidence="2 3" key="1">
    <citation type="journal article" date="2014" name="Genome Biol. Evol.">
        <title>The secreted proteins of Achlya hypogyna and Thraustotheca clavata identify the ancestral oomycete secretome and reveal gene acquisitions by horizontal gene transfer.</title>
        <authorList>
            <person name="Misner I."/>
            <person name="Blouin N."/>
            <person name="Leonard G."/>
            <person name="Richards T.A."/>
            <person name="Lane C.E."/>
        </authorList>
    </citation>
    <scope>NUCLEOTIDE SEQUENCE [LARGE SCALE GENOMIC DNA]</scope>
    <source>
        <strain evidence="2 3">ATCC 34112</strain>
    </source>
</reference>
<keyword evidence="3" id="KW-1185">Reference proteome</keyword>
<sequence length="210" mass="23395">MSPKNASRSRKLFVMKGFQSERSLQGHPNIISLLDNFYDGKHLSLVMDVAEHGNLNSYMETHGVLSEIAVKHIARQLLSGIQACHAKYIIHRDIKLENILITAMNGDMPTVQIADFGLLTNAHPLSHCCGIPFCMAPEVVSGNLYAIYCLLTDEIPQAGFLDELDFSGMTKAANDFILAMLQENPHKRATANTLLTLTWFMDQSELTEFV</sequence>
<dbReference type="OrthoDB" id="193931at2759"/>
<dbReference type="InterPro" id="IPR008271">
    <property type="entry name" value="Ser/Thr_kinase_AS"/>
</dbReference>
<organism evidence="2 3">
    <name type="scientific">Thraustotheca clavata</name>
    <dbReference type="NCBI Taxonomy" id="74557"/>
    <lineage>
        <taxon>Eukaryota</taxon>
        <taxon>Sar</taxon>
        <taxon>Stramenopiles</taxon>
        <taxon>Oomycota</taxon>
        <taxon>Saprolegniomycetes</taxon>
        <taxon>Saprolegniales</taxon>
        <taxon>Achlyaceae</taxon>
        <taxon>Thraustotheca</taxon>
    </lineage>
</organism>
<comment type="caution">
    <text evidence="2">The sequence shown here is derived from an EMBL/GenBank/DDBJ whole genome shotgun (WGS) entry which is preliminary data.</text>
</comment>
<dbReference type="InterPro" id="IPR045269">
    <property type="entry name" value="Atg1-like"/>
</dbReference>
<dbReference type="SMART" id="SM00220">
    <property type="entry name" value="S_TKc"/>
    <property type="match status" value="1"/>
</dbReference>
<dbReference type="GO" id="GO:0010506">
    <property type="term" value="P:regulation of autophagy"/>
    <property type="evidence" value="ECO:0007669"/>
    <property type="project" value="InterPro"/>
</dbReference>
<accession>A0A1W0ABA0</accession>
<proteinExistence type="predicted"/>
<dbReference type="GO" id="GO:0005524">
    <property type="term" value="F:ATP binding"/>
    <property type="evidence" value="ECO:0007669"/>
    <property type="project" value="InterPro"/>
</dbReference>
<keyword evidence="2" id="KW-0808">Transferase</keyword>
<gene>
    <name evidence="2" type="ORF">THRCLA_00522</name>
</gene>
<dbReference type="Gene3D" id="1.10.510.10">
    <property type="entry name" value="Transferase(Phosphotransferase) domain 1"/>
    <property type="match status" value="1"/>
</dbReference>
<evidence type="ECO:0000259" key="1">
    <source>
        <dbReference type="PROSITE" id="PS50011"/>
    </source>
</evidence>
<protein>
    <submittedName>
        <fullName evidence="2">Myosin light chain kinase</fullName>
    </submittedName>
</protein>
<dbReference type="Pfam" id="PF00069">
    <property type="entry name" value="Pkinase"/>
    <property type="match status" value="1"/>
</dbReference>
<dbReference type="PANTHER" id="PTHR24348">
    <property type="entry name" value="SERINE/THREONINE-PROTEIN KINASE UNC-51-RELATED"/>
    <property type="match status" value="1"/>
</dbReference>
<dbReference type="SUPFAM" id="SSF56112">
    <property type="entry name" value="Protein kinase-like (PK-like)"/>
    <property type="match status" value="1"/>
</dbReference>
<evidence type="ECO:0000313" key="2">
    <source>
        <dbReference type="EMBL" id="OQS07461.1"/>
    </source>
</evidence>
<dbReference type="GO" id="GO:0005737">
    <property type="term" value="C:cytoplasm"/>
    <property type="evidence" value="ECO:0007669"/>
    <property type="project" value="TreeGrafter"/>
</dbReference>